<dbReference type="InterPro" id="IPR036257">
    <property type="entry name" value="Cyt_c_oxidase_su2_TM_sf"/>
</dbReference>
<evidence type="ECO:0000256" key="11">
    <source>
        <dbReference type="ARBA" id="ARBA00031389"/>
    </source>
</evidence>
<keyword evidence="4" id="KW-0813">Transport</keyword>
<dbReference type="Gene3D" id="2.60.40.420">
    <property type="entry name" value="Cupredoxins - blue copper proteins"/>
    <property type="match status" value="1"/>
</dbReference>
<dbReference type="InterPro" id="IPR008972">
    <property type="entry name" value="Cupredoxin"/>
</dbReference>
<dbReference type="SUPFAM" id="SSF81464">
    <property type="entry name" value="Cytochrome c oxidase subunit II-like, transmembrane region"/>
    <property type="match status" value="1"/>
</dbReference>
<dbReference type="PANTHER" id="PTHR22888">
    <property type="entry name" value="CYTOCHROME C OXIDASE, SUBUNIT II"/>
    <property type="match status" value="1"/>
</dbReference>
<evidence type="ECO:0000256" key="12">
    <source>
        <dbReference type="SAM" id="Phobius"/>
    </source>
</evidence>
<feature type="transmembrane region" description="Helical" evidence="12">
    <location>
        <begin position="87"/>
        <end position="109"/>
    </location>
</feature>
<feature type="transmembrane region" description="Helical" evidence="12">
    <location>
        <begin position="48"/>
        <end position="66"/>
    </location>
</feature>
<evidence type="ECO:0000256" key="9">
    <source>
        <dbReference type="ARBA" id="ARBA00022989"/>
    </source>
</evidence>
<evidence type="ECO:0000256" key="2">
    <source>
        <dbReference type="ARBA" id="ARBA00007866"/>
    </source>
</evidence>
<evidence type="ECO:0000256" key="3">
    <source>
        <dbReference type="ARBA" id="ARBA00012949"/>
    </source>
</evidence>
<keyword evidence="7" id="KW-1278">Translocase</keyword>
<protein>
    <recommendedName>
        <fullName evidence="3">cytochrome-c oxidase</fullName>
        <ecNumber evidence="3">7.1.1.9</ecNumber>
    </recommendedName>
    <alternativeName>
        <fullName evidence="11">Cytochrome c oxidase polypeptide II</fullName>
    </alternativeName>
</protein>
<dbReference type="Proteomes" id="UP000599179">
    <property type="component" value="Unassembled WGS sequence"/>
</dbReference>
<feature type="domain" description="Cytochrome oxidase subunit II transmembrane region profile" evidence="14">
    <location>
        <begin position="65"/>
        <end position="160"/>
    </location>
</feature>
<name>A0ABQ1SE75_9FLAO</name>
<evidence type="ECO:0000259" key="14">
    <source>
        <dbReference type="PROSITE" id="PS50999"/>
    </source>
</evidence>
<dbReference type="Gene3D" id="1.10.287.90">
    <property type="match status" value="1"/>
</dbReference>
<evidence type="ECO:0000256" key="4">
    <source>
        <dbReference type="ARBA" id="ARBA00022448"/>
    </source>
</evidence>
<feature type="transmembrane region" description="Helical" evidence="12">
    <location>
        <begin position="132"/>
        <end position="151"/>
    </location>
</feature>
<dbReference type="SUPFAM" id="SSF49503">
    <property type="entry name" value="Cupredoxins"/>
    <property type="match status" value="1"/>
</dbReference>
<comment type="similarity">
    <text evidence="2">Belongs to the cytochrome c oxidase subunit 2 family.</text>
</comment>
<keyword evidence="9 12" id="KW-1133">Transmembrane helix</keyword>
<dbReference type="PANTHER" id="PTHR22888:SF9">
    <property type="entry name" value="CYTOCHROME C OXIDASE SUBUNIT 2"/>
    <property type="match status" value="1"/>
</dbReference>
<dbReference type="InterPro" id="IPR045187">
    <property type="entry name" value="CcO_II"/>
</dbReference>
<keyword evidence="8" id="KW-0249">Electron transport</keyword>
<dbReference type="EMBL" id="BMGM01000001">
    <property type="protein sequence ID" value="GGE24365.1"/>
    <property type="molecule type" value="Genomic_DNA"/>
</dbReference>
<evidence type="ECO:0000256" key="10">
    <source>
        <dbReference type="ARBA" id="ARBA00023136"/>
    </source>
</evidence>
<dbReference type="InterPro" id="IPR011759">
    <property type="entry name" value="Cyt_c_oxidase_su2_TM_dom"/>
</dbReference>
<dbReference type="PROSITE" id="PS50857">
    <property type="entry name" value="COX2_CUA"/>
    <property type="match status" value="1"/>
</dbReference>
<organism evidence="15 16">
    <name type="scientific">Psychroflexus planctonicus</name>
    <dbReference type="NCBI Taxonomy" id="1526575"/>
    <lineage>
        <taxon>Bacteria</taxon>
        <taxon>Pseudomonadati</taxon>
        <taxon>Bacteroidota</taxon>
        <taxon>Flavobacteriia</taxon>
        <taxon>Flavobacteriales</taxon>
        <taxon>Flavobacteriaceae</taxon>
        <taxon>Psychroflexus</taxon>
    </lineage>
</organism>
<evidence type="ECO:0000256" key="8">
    <source>
        <dbReference type="ARBA" id="ARBA00022982"/>
    </source>
</evidence>
<feature type="domain" description="Cytochrome oxidase subunit II copper A binding" evidence="13">
    <location>
        <begin position="163"/>
        <end position="338"/>
    </location>
</feature>
<gene>
    <name evidence="15" type="primary">ctaC</name>
    <name evidence="15" type="ORF">GCM10010832_01310</name>
</gene>
<evidence type="ECO:0000259" key="13">
    <source>
        <dbReference type="PROSITE" id="PS50857"/>
    </source>
</evidence>
<keyword evidence="5" id="KW-0679">Respiratory chain</keyword>
<dbReference type="Pfam" id="PF02790">
    <property type="entry name" value="COX2_TM"/>
    <property type="match status" value="1"/>
</dbReference>
<comment type="subcellular location">
    <subcellularLocation>
        <location evidence="1">Membrane</location>
        <topology evidence="1">Multi-pass membrane protein</topology>
    </subcellularLocation>
</comment>
<proteinExistence type="inferred from homology"/>
<evidence type="ECO:0000256" key="7">
    <source>
        <dbReference type="ARBA" id="ARBA00022967"/>
    </source>
</evidence>
<sequence>MTAFLIIIVIALLGVTFWQISKVFELSKPADASDSQIADDKDNNTQGKILLAFMVFFYGLMIYSFWSLSKFYLPEASSEHGSDYDRLMFISIGIIMFVQVITQALLHWFGYKYRGKKGQRALFYADNDKLEFIWTIIPVVVLAGLILYGLFSWSEIMNPEETEDTLVVEIYAYQFDWRARYSGDDKTLGKANVRFIEGINQLGVDESDEYAMDDIIVNELHLPVNRPVLFKFRSQDVLHSAYFPHFRSQMNVVPGMVTEFGFTPTTTSKEIRNTDYMVDKVRNINEIRKNNDDIAEDDKLYEFDYYLLCNKICGVSHYNMQMKIVVETEEEFQDWIDNQQTFGELINN</sequence>
<reference evidence="16" key="1">
    <citation type="journal article" date="2019" name="Int. J. Syst. Evol. Microbiol.">
        <title>The Global Catalogue of Microorganisms (GCM) 10K type strain sequencing project: providing services to taxonomists for standard genome sequencing and annotation.</title>
        <authorList>
            <consortium name="The Broad Institute Genomics Platform"/>
            <consortium name="The Broad Institute Genome Sequencing Center for Infectious Disease"/>
            <person name="Wu L."/>
            <person name="Ma J."/>
        </authorList>
    </citation>
    <scope>NUCLEOTIDE SEQUENCE [LARGE SCALE GENOMIC DNA]</scope>
    <source>
        <strain evidence="16">CGMCC 1.12931</strain>
    </source>
</reference>
<keyword evidence="6 12" id="KW-0812">Transmembrane</keyword>
<evidence type="ECO:0000313" key="16">
    <source>
        <dbReference type="Proteomes" id="UP000599179"/>
    </source>
</evidence>
<evidence type="ECO:0000256" key="6">
    <source>
        <dbReference type="ARBA" id="ARBA00022692"/>
    </source>
</evidence>
<evidence type="ECO:0000313" key="15">
    <source>
        <dbReference type="EMBL" id="GGE24365.1"/>
    </source>
</evidence>
<dbReference type="InterPro" id="IPR002429">
    <property type="entry name" value="CcO_II-like_C"/>
</dbReference>
<comment type="caution">
    <text evidence="15">The sequence shown here is derived from an EMBL/GenBank/DDBJ whole genome shotgun (WGS) entry which is preliminary data.</text>
</comment>
<dbReference type="RefSeq" id="WP_188457147.1">
    <property type="nucleotide sequence ID" value="NZ_BMGM01000001.1"/>
</dbReference>
<evidence type="ECO:0000256" key="1">
    <source>
        <dbReference type="ARBA" id="ARBA00004141"/>
    </source>
</evidence>
<accession>A0ABQ1SE75</accession>
<dbReference type="EC" id="7.1.1.9" evidence="3"/>
<evidence type="ECO:0000256" key="5">
    <source>
        <dbReference type="ARBA" id="ARBA00022660"/>
    </source>
</evidence>
<keyword evidence="10 12" id="KW-0472">Membrane</keyword>
<dbReference type="PROSITE" id="PS50999">
    <property type="entry name" value="COX2_TM"/>
    <property type="match status" value="1"/>
</dbReference>
<keyword evidence="16" id="KW-1185">Reference proteome</keyword>